<dbReference type="RefSeq" id="WP_146882769.1">
    <property type="nucleotide sequence ID" value="NZ_BJXB01000003.1"/>
</dbReference>
<dbReference type="EMBL" id="BJXB01000003">
    <property type="protein sequence ID" value="GEM45302.1"/>
    <property type="molecule type" value="Genomic_DNA"/>
</dbReference>
<evidence type="ECO:0000313" key="2">
    <source>
        <dbReference type="Proteomes" id="UP000321306"/>
    </source>
</evidence>
<organism evidence="1 2">
    <name type="scientific">Deinococcus cellulosilyticus (strain DSM 18568 / NBRC 106333 / KACC 11606 / 5516J-15)</name>
    <dbReference type="NCBI Taxonomy" id="1223518"/>
    <lineage>
        <taxon>Bacteria</taxon>
        <taxon>Thermotogati</taxon>
        <taxon>Deinococcota</taxon>
        <taxon>Deinococci</taxon>
        <taxon>Deinococcales</taxon>
        <taxon>Deinococcaceae</taxon>
        <taxon>Deinococcus</taxon>
    </lineage>
</organism>
<gene>
    <name evidence="1" type="ORF">DC3_09370</name>
</gene>
<name>A0A511MXH4_DEIC1</name>
<sequence>MSNKPFVKVSRRGKTLLPELVAARGPLAMTVTGDGSYNTLFGRNWYLYWHKKRGLILLQEQGAELVEISPGQAFPILPKNARHITLNFDQSARHIFAWEHENQITVRQWDVATGAYIFRGPFVGVDPVLMMDATISQHIPGSDLVLFYLSVDRRSLCYRIQNELYAIEHVLHAFESPVYLDQVTVETYRYQVLLGTGQVRESELSFSSELYPVFVSESALSGSVLLQDGLYLPAVTLAAGTEALSGSVLLQDGLYLPAVQAHSQSEPNLSGSVLLRDGLYQSAVQAHSQSEPNLSGSVLLRDSLYALAVIRQGVSESVLSASVTLLDGSYSL</sequence>
<evidence type="ECO:0000313" key="1">
    <source>
        <dbReference type="EMBL" id="GEM45302.1"/>
    </source>
</evidence>
<protein>
    <submittedName>
        <fullName evidence="1">Uncharacterized protein</fullName>
    </submittedName>
</protein>
<reference evidence="1 2" key="1">
    <citation type="submission" date="2019-07" db="EMBL/GenBank/DDBJ databases">
        <title>Whole genome shotgun sequence of Deinococcus cellulosilyticus NBRC 106333.</title>
        <authorList>
            <person name="Hosoyama A."/>
            <person name="Uohara A."/>
            <person name="Ohji S."/>
            <person name="Ichikawa N."/>
        </authorList>
    </citation>
    <scope>NUCLEOTIDE SEQUENCE [LARGE SCALE GENOMIC DNA]</scope>
    <source>
        <strain evidence="1 2">NBRC 106333</strain>
    </source>
</reference>
<dbReference type="AlphaFoldDB" id="A0A511MXH4"/>
<dbReference type="OrthoDB" id="66565at2"/>
<keyword evidence="2" id="KW-1185">Reference proteome</keyword>
<accession>A0A511MXH4</accession>
<comment type="caution">
    <text evidence="1">The sequence shown here is derived from an EMBL/GenBank/DDBJ whole genome shotgun (WGS) entry which is preliminary data.</text>
</comment>
<dbReference type="Proteomes" id="UP000321306">
    <property type="component" value="Unassembled WGS sequence"/>
</dbReference>
<proteinExistence type="predicted"/>